<dbReference type="PANTHER" id="PTHR13887">
    <property type="entry name" value="GLUTATHIONE S-TRANSFERASE KAPPA"/>
    <property type="match status" value="1"/>
</dbReference>
<dbReference type="PANTHER" id="PTHR13887:SF51">
    <property type="entry name" value="DSBA FAMILY PROTEIN"/>
    <property type="match status" value="1"/>
</dbReference>
<reference evidence="2 3" key="1">
    <citation type="submission" date="2023-08" db="EMBL/GenBank/DDBJ databases">
        <title>Functional and genomic diversity of the sorghum phyllosphere microbiome.</title>
        <authorList>
            <person name="Shade A."/>
        </authorList>
    </citation>
    <scope>NUCLEOTIDE SEQUENCE [LARGE SCALE GENOMIC DNA]</scope>
    <source>
        <strain evidence="2 3">SORGH_AS_0335</strain>
    </source>
</reference>
<dbReference type="RefSeq" id="WP_309830556.1">
    <property type="nucleotide sequence ID" value="NZ_JAVIZX010000001.1"/>
</dbReference>
<dbReference type="EMBL" id="JAVIZX010000001">
    <property type="protein sequence ID" value="MDR6215709.1"/>
    <property type="molecule type" value="Genomic_DNA"/>
</dbReference>
<proteinExistence type="predicted"/>
<feature type="domain" description="DSBA-like thioredoxin" evidence="1">
    <location>
        <begin position="18"/>
        <end position="193"/>
    </location>
</feature>
<evidence type="ECO:0000313" key="3">
    <source>
        <dbReference type="Proteomes" id="UP001267710"/>
    </source>
</evidence>
<dbReference type="Pfam" id="PF01323">
    <property type="entry name" value="DSBA"/>
    <property type="match status" value="1"/>
</dbReference>
<dbReference type="InterPro" id="IPR036249">
    <property type="entry name" value="Thioredoxin-like_sf"/>
</dbReference>
<accession>A0ABU1IHH9</accession>
<sequence>MAEVIALPHGATLHYIHDPLCGWCYAAAPLVEAARHVPGLAVRWHAGGMMAGPGRRGITPQWRDYVMPHDRRIAALTGQPFGTAYFDGLLRDTTAVMDSEPPITAMLAAEALHPGSGGLDMLHRLQTAHYAQGRRIADSDVLHALAAEAGWDAAAFALALAQAQGEPTQQHIARSRQWLRTVGGQGFPTLVLEAADGTLEVQDLSPWLGQPARWQHHLAQWVAEQRREAAASAPGATPALVCTPGEGCGPA</sequence>
<dbReference type="Proteomes" id="UP001267710">
    <property type="component" value="Unassembled WGS sequence"/>
</dbReference>
<comment type="caution">
    <text evidence="2">The sequence shown here is derived from an EMBL/GenBank/DDBJ whole genome shotgun (WGS) entry which is preliminary data.</text>
</comment>
<protein>
    <recommendedName>
        <fullName evidence="1">DSBA-like thioredoxin domain-containing protein</fullName>
    </recommendedName>
</protein>
<dbReference type="InterPro" id="IPR001853">
    <property type="entry name" value="DSBA-like_thioredoxin_dom"/>
</dbReference>
<dbReference type="CDD" id="cd03025">
    <property type="entry name" value="DsbA_FrnE_like"/>
    <property type="match status" value="1"/>
</dbReference>
<name>A0ABU1IHH9_9BURK</name>
<evidence type="ECO:0000259" key="1">
    <source>
        <dbReference type="Pfam" id="PF01323"/>
    </source>
</evidence>
<keyword evidence="3" id="KW-1185">Reference proteome</keyword>
<evidence type="ECO:0000313" key="2">
    <source>
        <dbReference type="EMBL" id="MDR6215709.1"/>
    </source>
</evidence>
<dbReference type="SUPFAM" id="SSF52833">
    <property type="entry name" value="Thioredoxin-like"/>
    <property type="match status" value="1"/>
</dbReference>
<organism evidence="2 3">
    <name type="scientific">Paracidovorax wautersii</name>
    <dbReference type="NCBI Taxonomy" id="1177982"/>
    <lineage>
        <taxon>Bacteria</taxon>
        <taxon>Pseudomonadati</taxon>
        <taxon>Pseudomonadota</taxon>
        <taxon>Betaproteobacteria</taxon>
        <taxon>Burkholderiales</taxon>
        <taxon>Comamonadaceae</taxon>
        <taxon>Paracidovorax</taxon>
    </lineage>
</organism>
<dbReference type="Gene3D" id="3.40.30.10">
    <property type="entry name" value="Glutaredoxin"/>
    <property type="match status" value="1"/>
</dbReference>
<gene>
    <name evidence="2" type="ORF">QE399_003398</name>
</gene>